<evidence type="ECO:0000256" key="1">
    <source>
        <dbReference type="SAM" id="MobiDB-lite"/>
    </source>
</evidence>
<dbReference type="Proteomes" id="UP000774326">
    <property type="component" value="Unassembled WGS sequence"/>
</dbReference>
<protein>
    <submittedName>
        <fullName evidence="2">Uncharacterized protein</fullName>
    </submittedName>
</protein>
<feature type="compositionally biased region" description="Basic and acidic residues" evidence="1">
    <location>
        <begin position="38"/>
        <end position="48"/>
    </location>
</feature>
<feature type="compositionally biased region" description="Basic residues" evidence="1">
    <location>
        <begin position="155"/>
        <end position="164"/>
    </location>
</feature>
<proteinExistence type="predicted"/>
<gene>
    <name evidence="2" type="ORF">WICPIJ_009030</name>
</gene>
<evidence type="ECO:0000313" key="3">
    <source>
        <dbReference type="Proteomes" id="UP000774326"/>
    </source>
</evidence>
<feature type="region of interest" description="Disordered" evidence="1">
    <location>
        <begin position="140"/>
        <end position="164"/>
    </location>
</feature>
<dbReference type="AlphaFoldDB" id="A0A9P8TFN8"/>
<name>A0A9P8TFN8_WICPI</name>
<reference evidence="2" key="2">
    <citation type="submission" date="2021-01" db="EMBL/GenBank/DDBJ databases">
        <authorList>
            <person name="Schikora-Tamarit M.A."/>
        </authorList>
    </citation>
    <scope>NUCLEOTIDE SEQUENCE</scope>
    <source>
        <strain evidence="2">CBS2887</strain>
    </source>
</reference>
<accession>A0A9P8TFN8</accession>
<reference evidence="2" key="1">
    <citation type="journal article" date="2021" name="Open Biol.">
        <title>Shared evolutionary footprints suggest mitochondrial oxidative damage underlies multiple complex I losses in fungi.</title>
        <authorList>
            <person name="Schikora-Tamarit M.A."/>
            <person name="Marcet-Houben M."/>
            <person name="Nosek J."/>
            <person name="Gabaldon T."/>
        </authorList>
    </citation>
    <scope>NUCLEOTIDE SEQUENCE</scope>
    <source>
        <strain evidence="2">CBS2887</strain>
    </source>
</reference>
<sequence>MGQGIHHKSGLEEVPKQTGQDRSGRQVWSKVDNGQTKRNKEQLEHDGVEQEEQDRSGGLWEQLQWEVEAAEVHGTEDKLVRQLVDELSNQQGGPVVSVGLGLSNLEQLSGVDGSGLDLVDQWGGNDNGEEGRKHGVLQTDNRIFDGPEGEPNKQTSRHHQHHLGHHVLRRSVELDTGSSDHIHQLGPVRNSKGVVQLLVVSHGHTVFGLDGLQERNFLGGGLELFRGLPNVKPVLLDRGSGTGTDGFQDVLGRILMSLTLSGTVSLKVTQDVSGVLTNVTKVHGLPTFSQQQQTIKGFKQSSRRLVDDVQILLLDIPGGSLESGIQRLTVDQEITSDGTEIDSLRQDVQQRGLTSTRLTHQSSQSTRLDVTLNVVQQLSGSSLVWNDIVDVLPDKSTSGTQVCEHVVHIIGSGGSVELVQLVLLFQPVGTSFRVVFGSLQFRVQDHIFLHDSSTSLEVQLVAATLDGSLVLSDESIDGNEEDQESNKEPQISPHVAVMVAELDPHIVVTRNRGLANLRTDKGTDLIRSRHGFVTRTTWN</sequence>
<keyword evidence="3" id="KW-1185">Reference proteome</keyword>
<dbReference type="EMBL" id="JAEUBG010005189">
    <property type="protein sequence ID" value="KAH3677161.1"/>
    <property type="molecule type" value="Genomic_DNA"/>
</dbReference>
<evidence type="ECO:0000313" key="2">
    <source>
        <dbReference type="EMBL" id="KAH3677161.1"/>
    </source>
</evidence>
<dbReference type="OrthoDB" id="10675633at2759"/>
<comment type="caution">
    <text evidence="2">The sequence shown here is derived from an EMBL/GenBank/DDBJ whole genome shotgun (WGS) entry which is preliminary data.</text>
</comment>
<organism evidence="2 3">
    <name type="scientific">Wickerhamomyces pijperi</name>
    <name type="common">Yeast</name>
    <name type="synonym">Pichia pijperi</name>
    <dbReference type="NCBI Taxonomy" id="599730"/>
    <lineage>
        <taxon>Eukaryota</taxon>
        <taxon>Fungi</taxon>
        <taxon>Dikarya</taxon>
        <taxon>Ascomycota</taxon>
        <taxon>Saccharomycotina</taxon>
        <taxon>Saccharomycetes</taxon>
        <taxon>Phaffomycetales</taxon>
        <taxon>Wickerhamomycetaceae</taxon>
        <taxon>Wickerhamomyces</taxon>
    </lineage>
</organism>
<feature type="region of interest" description="Disordered" evidence="1">
    <location>
        <begin position="1"/>
        <end position="57"/>
    </location>
</feature>